<dbReference type="Pfam" id="PF00271">
    <property type="entry name" value="Helicase_C"/>
    <property type="match status" value="1"/>
</dbReference>
<dbReference type="InterPro" id="IPR038718">
    <property type="entry name" value="SNF2-like_sf"/>
</dbReference>
<keyword evidence="1" id="KW-0547">Nucleotide-binding</keyword>
<accession>A0A9P6D1M6</accession>
<evidence type="ECO:0000259" key="5">
    <source>
        <dbReference type="PROSITE" id="PS51194"/>
    </source>
</evidence>
<dbReference type="Gene3D" id="3.40.50.300">
    <property type="entry name" value="P-loop containing nucleotide triphosphate hydrolases"/>
    <property type="match status" value="1"/>
</dbReference>
<organism evidence="6 7">
    <name type="scientific">Pleurotus eryngii</name>
    <name type="common">Boletus of the steppes</name>
    <dbReference type="NCBI Taxonomy" id="5323"/>
    <lineage>
        <taxon>Eukaryota</taxon>
        <taxon>Fungi</taxon>
        <taxon>Dikarya</taxon>
        <taxon>Basidiomycota</taxon>
        <taxon>Agaricomycotina</taxon>
        <taxon>Agaricomycetes</taxon>
        <taxon>Agaricomycetidae</taxon>
        <taxon>Agaricales</taxon>
        <taxon>Pleurotineae</taxon>
        <taxon>Pleurotaceae</taxon>
        <taxon>Pleurotus</taxon>
    </lineage>
</organism>
<dbReference type="Proteomes" id="UP000807025">
    <property type="component" value="Unassembled WGS sequence"/>
</dbReference>
<evidence type="ECO:0000256" key="4">
    <source>
        <dbReference type="SAM" id="MobiDB-lite"/>
    </source>
</evidence>
<feature type="compositionally biased region" description="Polar residues" evidence="4">
    <location>
        <begin position="891"/>
        <end position="912"/>
    </location>
</feature>
<name>A0A9P6D1M6_PLEER</name>
<evidence type="ECO:0000313" key="7">
    <source>
        <dbReference type="Proteomes" id="UP000807025"/>
    </source>
</evidence>
<evidence type="ECO:0000256" key="2">
    <source>
        <dbReference type="ARBA" id="ARBA00022801"/>
    </source>
</evidence>
<dbReference type="GO" id="GO:0005524">
    <property type="term" value="F:ATP binding"/>
    <property type="evidence" value="ECO:0007669"/>
    <property type="project" value="InterPro"/>
</dbReference>
<feature type="compositionally biased region" description="Low complexity" evidence="4">
    <location>
        <begin position="798"/>
        <end position="812"/>
    </location>
</feature>
<dbReference type="CDD" id="cd18793">
    <property type="entry name" value="SF2_C_SNF"/>
    <property type="match status" value="1"/>
</dbReference>
<dbReference type="EMBL" id="MU154762">
    <property type="protein sequence ID" value="KAF9487612.1"/>
    <property type="molecule type" value="Genomic_DNA"/>
</dbReference>
<dbReference type="SUPFAM" id="SSF52540">
    <property type="entry name" value="P-loop containing nucleoside triphosphate hydrolases"/>
    <property type="match status" value="2"/>
</dbReference>
<dbReference type="InterPro" id="IPR001650">
    <property type="entry name" value="Helicase_C-like"/>
</dbReference>
<evidence type="ECO:0000256" key="1">
    <source>
        <dbReference type="ARBA" id="ARBA00022741"/>
    </source>
</evidence>
<dbReference type="GO" id="GO:0016787">
    <property type="term" value="F:hydrolase activity"/>
    <property type="evidence" value="ECO:0007669"/>
    <property type="project" value="UniProtKB-KW"/>
</dbReference>
<feature type="compositionally biased region" description="Low complexity" evidence="4">
    <location>
        <begin position="641"/>
        <end position="653"/>
    </location>
</feature>
<feature type="compositionally biased region" description="Basic residues" evidence="4">
    <location>
        <begin position="813"/>
        <end position="823"/>
    </location>
</feature>
<evidence type="ECO:0000256" key="3">
    <source>
        <dbReference type="ARBA" id="ARBA00022840"/>
    </source>
</evidence>
<evidence type="ECO:0000313" key="6">
    <source>
        <dbReference type="EMBL" id="KAF9487612.1"/>
    </source>
</evidence>
<dbReference type="InterPro" id="IPR000330">
    <property type="entry name" value="SNF2_N"/>
</dbReference>
<feature type="compositionally biased region" description="Basic residues" evidence="4">
    <location>
        <begin position="949"/>
        <end position="962"/>
    </location>
</feature>
<protein>
    <recommendedName>
        <fullName evidence="5">Helicase C-terminal domain-containing protein</fullName>
    </recommendedName>
</protein>
<keyword evidence="7" id="KW-1185">Reference proteome</keyword>
<dbReference type="SMART" id="SM00490">
    <property type="entry name" value="HELICc"/>
    <property type="match status" value="1"/>
</dbReference>
<comment type="caution">
    <text evidence="6">The sequence shown here is derived from an EMBL/GenBank/DDBJ whole genome shotgun (WGS) entry which is preliminary data.</text>
</comment>
<keyword evidence="2" id="KW-0378">Hydrolase</keyword>
<dbReference type="InterPro" id="IPR027417">
    <property type="entry name" value="P-loop_NTPase"/>
</dbReference>
<dbReference type="Gene3D" id="3.40.50.10810">
    <property type="entry name" value="Tandem AAA-ATPase domain"/>
    <property type="match status" value="1"/>
</dbReference>
<dbReference type="PANTHER" id="PTHR10799">
    <property type="entry name" value="SNF2/RAD54 HELICASE FAMILY"/>
    <property type="match status" value="1"/>
</dbReference>
<proteinExistence type="predicted"/>
<dbReference type="InterPro" id="IPR049730">
    <property type="entry name" value="SNF2/RAD54-like_C"/>
</dbReference>
<reference evidence="6" key="1">
    <citation type="submission" date="2020-11" db="EMBL/GenBank/DDBJ databases">
        <authorList>
            <consortium name="DOE Joint Genome Institute"/>
            <person name="Ahrendt S."/>
            <person name="Riley R."/>
            <person name="Andreopoulos W."/>
            <person name="Labutti K."/>
            <person name="Pangilinan J."/>
            <person name="Ruiz-Duenas F.J."/>
            <person name="Barrasa J.M."/>
            <person name="Sanchez-Garcia M."/>
            <person name="Camarero S."/>
            <person name="Miyauchi S."/>
            <person name="Serrano A."/>
            <person name="Linde D."/>
            <person name="Babiker R."/>
            <person name="Drula E."/>
            <person name="Ayuso-Fernandez I."/>
            <person name="Pacheco R."/>
            <person name="Padilla G."/>
            <person name="Ferreira P."/>
            <person name="Barriuso J."/>
            <person name="Kellner H."/>
            <person name="Castanera R."/>
            <person name="Alfaro M."/>
            <person name="Ramirez L."/>
            <person name="Pisabarro A.G."/>
            <person name="Kuo A."/>
            <person name="Tritt A."/>
            <person name="Lipzen A."/>
            <person name="He G."/>
            <person name="Yan M."/>
            <person name="Ng V."/>
            <person name="Cullen D."/>
            <person name="Martin F."/>
            <person name="Rosso M.-N."/>
            <person name="Henrissat B."/>
            <person name="Hibbett D."/>
            <person name="Martinez A.T."/>
            <person name="Grigoriev I.V."/>
        </authorList>
    </citation>
    <scope>NUCLEOTIDE SEQUENCE</scope>
    <source>
        <strain evidence="6">ATCC 90797</strain>
    </source>
</reference>
<dbReference type="PROSITE" id="PS51194">
    <property type="entry name" value="HELICASE_CTER"/>
    <property type="match status" value="1"/>
</dbReference>
<keyword evidence="3" id="KW-0067">ATP-binding</keyword>
<feature type="region of interest" description="Disordered" evidence="4">
    <location>
        <begin position="598"/>
        <end position="1056"/>
    </location>
</feature>
<sequence>MFFGVKVTSAPMSGVLLADGVGVGKTAQVMVMIAFLQQLVLIEQVQALREKLNHPPIIWNMPWFMGVMENVPDEPHLIIVPLSLVGQWKDELYRFFSRGTIDIFQLPSLLEDVKEFFSDPDGSWLQSQQKMINRVVICAHSMMTAQVFNMKKARGAFVDSEHTVLSEDTEKLVFSLQWCTMWIDKAHLFHGPGHGLTGACQLHKCARVTHVITATPLFTKIQDIINMGRMCNHDEFVLSKGQLLERHFNRKIRAAKRDMTEPEKAAVKSRNLRALRGDEVDEDDAGIAVRFAQYNVAKVVQGKLVPYLIRRTLTSVDFDRIPLNSKMPPITEHMLTIKLSDREMENLGLLVDEMESSESGVPTNLSLENFFLPYRCGITMFKVSDEDWPIFDMTGNLKLGHYNDISSTKLDLVARLMLHLLSHDHIEHPTMVNGEVVFPSPPPLVFSQQAPQKRKILVYHEFSMMAMTIQTVFRMKGISVLVLNGLLTKEQQERVIKDFVNSDAQEHWVLLFLSIGAVGLNLTCVDTVIMLDTIWSQVGTEQIIGRSAHLTQENAVHVYHLVSLRTTDVLMSTMAREKGEMLRTLFSKEKNEKLEQVFYGRTKKGTVPDSDPEEDDNDSGKKKKTKPLPRAYNVALKSISRSETSSTSRASKTAAEETAEEPEVADDEGEGVDGGDGGEEKMAEEGKGKGKEKVRTKAPAKPKPAAKTKLKPRAKGKGKSAAEVNEEAPGPSKKPTGERATTSEADVNTPLGIMSEHIAGAAGLPTDETGSMDMDQPAGKQTPSQQPMVLMGPGNPGAGQPAQQPAAQPAAKTRPKPRAKGKGKGAAEVSQEAAGPSKKPTGERATTSEADVDMPLGIVSEHIVSTARLPTEETGSADVDKPAGAGPSLGPQRTQPEGSIATQRESQSQLQMESMEIDNELQQASPPPMGTSDSPMDVDALADEDPKVRTRSTKSKGSKTKSSKAFDPSPAAAAPGLTRPPWTQANPTTPPKAGRKNKPQGSPNKSPRTELRQRKTPRNTSGRGGGSRGLHRVPESELEEDDGVDIAAIKQEGEPP</sequence>
<feature type="compositionally biased region" description="Basic and acidic residues" evidence="4">
    <location>
        <begin position="678"/>
        <end position="695"/>
    </location>
</feature>
<dbReference type="AlphaFoldDB" id="A0A9P6D1M6"/>
<feature type="compositionally biased region" description="Basic residues" evidence="4">
    <location>
        <begin position="696"/>
        <end position="718"/>
    </location>
</feature>
<feature type="domain" description="Helicase C-terminal" evidence="5">
    <location>
        <begin position="445"/>
        <end position="598"/>
    </location>
</feature>
<dbReference type="OrthoDB" id="3270319at2759"/>
<gene>
    <name evidence="6" type="ORF">BDN71DRAFT_1594410</name>
</gene>
<feature type="compositionally biased region" description="Acidic residues" evidence="4">
    <location>
        <begin position="657"/>
        <end position="677"/>
    </location>
</feature>
<dbReference type="Pfam" id="PF00176">
    <property type="entry name" value="SNF2-rel_dom"/>
    <property type="match status" value="1"/>
</dbReference>